<dbReference type="Gene3D" id="1.10.443.10">
    <property type="entry name" value="Intergrase catalytic core"/>
    <property type="match status" value="1"/>
</dbReference>
<dbReference type="GO" id="GO:0015074">
    <property type="term" value="P:DNA integration"/>
    <property type="evidence" value="ECO:0007669"/>
    <property type="project" value="InterPro"/>
</dbReference>
<dbReference type="PROSITE" id="PS51898">
    <property type="entry name" value="TYR_RECOMBINASE"/>
    <property type="match status" value="1"/>
</dbReference>
<dbReference type="Pfam" id="PF00589">
    <property type="entry name" value="Phage_integrase"/>
    <property type="match status" value="1"/>
</dbReference>
<dbReference type="Proteomes" id="UP000190285">
    <property type="component" value="Unassembled WGS sequence"/>
</dbReference>
<keyword evidence="2" id="KW-0238">DNA-binding</keyword>
<sequence length="90" mass="10119">MNSDNFFATKKTGSLSAAYVNRVLNDTTKKLRWNKNISAHILRHSFASNLIKNGVNLVHVQKLLGHSNLKVTSVYTHANMEDLNRAINVL</sequence>
<organism evidence="5 6">
    <name type="scientific">Maledivibacter halophilus</name>
    <dbReference type="NCBI Taxonomy" id="36842"/>
    <lineage>
        <taxon>Bacteria</taxon>
        <taxon>Bacillati</taxon>
        <taxon>Bacillota</taxon>
        <taxon>Clostridia</taxon>
        <taxon>Peptostreptococcales</taxon>
        <taxon>Caminicellaceae</taxon>
        <taxon>Maledivibacter</taxon>
    </lineage>
</organism>
<evidence type="ECO:0000256" key="1">
    <source>
        <dbReference type="ARBA" id="ARBA00008857"/>
    </source>
</evidence>
<evidence type="ECO:0000256" key="2">
    <source>
        <dbReference type="ARBA" id="ARBA00023125"/>
    </source>
</evidence>
<keyword evidence="6" id="KW-1185">Reference proteome</keyword>
<dbReference type="SUPFAM" id="SSF56349">
    <property type="entry name" value="DNA breaking-rejoining enzymes"/>
    <property type="match status" value="1"/>
</dbReference>
<dbReference type="EMBL" id="FUZT01000003">
    <property type="protein sequence ID" value="SKC57252.1"/>
    <property type="molecule type" value="Genomic_DNA"/>
</dbReference>
<name>A0A1T5K0C0_9FIRM</name>
<evidence type="ECO:0000313" key="5">
    <source>
        <dbReference type="EMBL" id="SKC57252.1"/>
    </source>
</evidence>
<dbReference type="InterPro" id="IPR011010">
    <property type="entry name" value="DNA_brk_join_enz"/>
</dbReference>
<dbReference type="GO" id="GO:0006310">
    <property type="term" value="P:DNA recombination"/>
    <property type="evidence" value="ECO:0007669"/>
    <property type="project" value="UniProtKB-KW"/>
</dbReference>
<dbReference type="AlphaFoldDB" id="A0A1T5K0C0"/>
<evidence type="ECO:0000313" key="6">
    <source>
        <dbReference type="Proteomes" id="UP000190285"/>
    </source>
</evidence>
<dbReference type="PANTHER" id="PTHR30349">
    <property type="entry name" value="PHAGE INTEGRASE-RELATED"/>
    <property type="match status" value="1"/>
</dbReference>
<proteinExistence type="inferred from homology"/>
<dbReference type="InterPro" id="IPR002104">
    <property type="entry name" value="Integrase_catalytic"/>
</dbReference>
<comment type="similarity">
    <text evidence="1">Belongs to the 'phage' integrase family.</text>
</comment>
<keyword evidence="3" id="KW-0233">DNA recombination</keyword>
<reference evidence="5 6" key="1">
    <citation type="submission" date="2017-02" db="EMBL/GenBank/DDBJ databases">
        <authorList>
            <person name="Peterson S.W."/>
        </authorList>
    </citation>
    <scope>NUCLEOTIDE SEQUENCE [LARGE SCALE GENOMIC DNA]</scope>
    <source>
        <strain evidence="5 6">M1</strain>
    </source>
</reference>
<dbReference type="GO" id="GO:0003677">
    <property type="term" value="F:DNA binding"/>
    <property type="evidence" value="ECO:0007669"/>
    <property type="project" value="UniProtKB-KW"/>
</dbReference>
<dbReference type="STRING" id="36842.SAMN02194393_01526"/>
<evidence type="ECO:0000256" key="3">
    <source>
        <dbReference type="ARBA" id="ARBA00023172"/>
    </source>
</evidence>
<gene>
    <name evidence="5" type="ORF">SAMN02194393_01526</name>
</gene>
<dbReference type="InterPro" id="IPR050090">
    <property type="entry name" value="Tyrosine_recombinase_XerCD"/>
</dbReference>
<protein>
    <submittedName>
        <fullName evidence="5">Site-specific recombinase XerD</fullName>
    </submittedName>
</protein>
<dbReference type="InterPro" id="IPR013762">
    <property type="entry name" value="Integrase-like_cat_sf"/>
</dbReference>
<feature type="domain" description="Tyr recombinase" evidence="4">
    <location>
        <begin position="1"/>
        <end position="88"/>
    </location>
</feature>
<evidence type="ECO:0000259" key="4">
    <source>
        <dbReference type="PROSITE" id="PS51898"/>
    </source>
</evidence>
<dbReference type="PANTHER" id="PTHR30349:SF41">
    <property type="entry name" value="INTEGRASE_RECOMBINASE PROTEIN MJ0367-RELATED"/>
    <property type="match status" value="1"/>
</dbReference>
<accession>A0A1T5K0C0</accession>